<accession>A0AAN7KIL7</accession>
<gene>
    <name evidence="2" type="ORF">SAY87_003105</name>
</gene>
<protein>
    <submittedName>
        <fullName evidence="2">Uncharacterized protein</fullName>
    </submittedName>
</protein>
<evidence type="ECO:0000256" key="1">
    <source>
        <dbReference type="SAM" id="MobiDB-lite"/>
    </source>
</evidence>
<evidence type="ECO:0000313" key="3">
    <source>
        <dbReference type="Proteomes" id="UP001345219"/>
    </source>
</evidence>
<organism evidence="2 3">
    <name type="scientific">Trapa incisa</name>
    <dbReference type="NCBI Taxonomy" id="236973"/>
    <lineage>
        <taxon>Eukaryota</taxon>
        <taxon>Viridiplantae</taxon>
        <taxon>Streptophyta</taxon>
        <taxon>Embryophyta</taxon>
        <taxon>Tracheophyta</taxon>
        <taxon>Spermatophyta</taxon>
        <taxon>Magnoliopsida</taxon>
        <taxon>eudicotyledons</taxon>
        <taxon>Gunneridae</taxon>
        <taxon>Pentapetalae</taxon>
        <taxon>rosids</taxon>
        <taxon>malvids</taxon>
        <taxon>Myrtales</taxon>
        <taxon>Lythraceae</taxon>
        <taxon>Trapa</taxon>
    </lineage>
</organism>
<dbReference type="PANTHER" id="PTHR35275">
    <property type="entry name" value="ZCF37"/>
    <property type="match status" value="1"/>
</dbReference>
<evidence type="ECO:0000313" key="2">
    <source>
        <dbReference type="EMBL" id="KAK4767964.1"/>
    </source>
</evidence>
<dbReference type="AlphaFoldDB" id="A0AAN7KIL7"/>
<proteinExistence type="predicted"/>
<dbReference type="PANTHER" id="PTHR35275:SF1">
    <property type="entry name" value="OS07G0585900 PROTEIN"/>
    <property type="match status" value="1"/>
</dbReference>
<dbReference type="EMBL" id="JAXIOK010000006">
    <property type="protein sequence ID" value="KAK4767964.1"/>
    <property type="molecule type" value="Genomic_DNA"/>
</dbReference>
<name>A0AAN7KIL7_9MYRT</name>
<reference evidence="2 3" key="1">
    <citation type="journal article" date="2023" name="Hortic Res">
        <title>Pangenome of water caltrop reveals structural variations and asymmetric subgenome divergence after allopolyploidization.</title>
        <authorList>
            <person name="Zhang X."/>
            <person name="Chen Y."/>
            <person name="Wang L."/>
            <person name="Yuan Y."/>
            <person name="Fang M."/>
            <person name="Shi L."/>
            <person name="Lu R."/>
            <person name="Comes H.P."/>
            <person name="Ma Y."/>
            <person name="Chen Y."/>
            <person name="Huang G."/>
            <person name="Zhou Y."/>
            <person name="Zheng Z."/>
            <person name="Qiu Y."/>
        </authorList>
    </citation>
    <scope>NUCLEOTIDE SEQUENCE [LARGE SCALE GENOMIC DNA]</scope>
    <source>
        <tissue evidence="2">Roots</tissue>
    </source>
</reference>
<keyword evidence="3" id="KW-1185">Reference proteome</keyword>
<dbReference type="Proteomes" id="UP001345219">
    <property type="component" value="Chromosome 3"/>
</dbReference>
<comment type="caution">
    <text evidence="2">The sequence shown here is derived from an EMBL/GenBank/DDBJ whole genome shotgun (WGS) entry which is preliminary data.</text>
</comment>
<sequence>MLNPFICGSFHSEEEDLDHKLRAGGAAGASSRSSSPRRRRTFCRTRNSSSHSKNPYTNQGLDKFEKLLADINQKKKKKIFSKVNAGSISLVQYVPTSSSSFIPIVVKIKDSNDLPLCPPITEEAPLEFDKNVTRNQRRLPSKRVTRIRETALGRRSAHAHHGNC</sequence>
<feature type="region of interest" description="Disordered" evidence="1">
    <location>
        <begin position="22"/>
        <end position="59"/>
    </location>
</feature>
<dbReference type="InterPro" id="IPR045880">
    <property type="entry name" value="ZCF37"/>
</dbReference>